<dbReference type="SUPFAM" id="SSF51730">
    <property type="entry name" value="FAD-linked oxidoreductase"/>
    <property type="match status" value="1"/>
</dbReference>
<keyword evidence="3 5" id="KW-0560">Oxidoreductase</keyword>
<reference evidence="7" key="1">
    <citation type="journal article" date="2020" name="Stud. Mycol.">
        <title>101 Dothideomycetes genomes: a test case for predicting lifestyles and emergence of pathogens.</title>
        <authorList>
            <person name="Haridas S."/>
            <person name="Albert R."/>
            <person name="Binder M."/>
            <person name="Bloem J."/>
            <person name="Labutti K."/>
            <person name="Salamov A."/>
            <person name="Andreopoulos B."/>
            <person name="Baker S."/>
            <person name="Barry K."/>
            <person name="Bills G."/>
            <person name="Bluhm B."/>
            <person name="Cannon C."/>
            <person name="Castanera R."/>
            <person name="Culley D."/>
            <person name="Daum C."/>
            <person name="Ezra D."/>
            <person name="Gonzalez J."/>
            <person name="Henrissat B."/>
            <person name="Kuo A."/>
            <person name="Liang C."/>
            <person name="Lipzen A."/>
            <person name="Lutzoni F."/>
            <person name="Magnuson J."/>
            <person name="Mondo S."/>
            <person name="Nolan M."/>
            <person name="Ohm R."/>
            <person name="Pangilinan J."/>
            <person name="Park H.-J."/>
            <person name="Ramirez L."/>
            <person name="Alfaro M."/>
            <person name="Sun H."/>
            <person name="Tritt A."/>
            <person name="Yoshinaga Y."/>
            <person name="Zwiers L.-H."/>
            <person name="Turgeon B."/>
            <person name="Goodwin S."/>
            <person name="Spatafora J."/>
            <person name="Crous P."/>
            <person name="Grigoriev I."/>
        </authorList>
    </citation>
    <scope>NUCLEOTIDE SEQUENCE</scope>
    <source>
        <strain evidence="7">CBS 116435</strain>
    </source>
</reference>
<proteinExistence type="inferred from homology"/>
<dbReference type="GO" id="GO:0005739">
    <property type="term" value="C:mitochondrion"/>
    <property type="evidence" value="ECO:0007669"/>
    <property type="project" value="TreeGrafter"/>
</dbReference>
<evidence type="ECO:0000256" key="3">
    <source>
        <dbReference type="ARBA" id="ARBA00023002"/>
    </source>
</evidence>
<dbReference type="AlphaFoldDB" id="A0A9P4Q0A8"/>
<evidence type="ECO:0000256" key="4">
    <source>
        <dbReference type="ARBA" id="ARBA00023062"/>
    </source>
</evidence>
<dbReference type="PANTHER" id="PTHR13914:SF0">
    <property type="entry name" value="PROLINE DEHYDROGENASE 1, MITOCHONDRIAL"/>
    <property type="match status" value="1"/>
</dbReference>
<dbReference type="Proteomes" id="UP000799441">
    <property type="component" value="Unassembled WGS sequence"/>
</dbReference>
<dbReference type="EC" id="1.5.5.2" evidence="2 5"/>
<comment type="cofactor">
    <cofactor evidence="5">
        <name>FAD</name>
        <dbReference type="ChEBI" id="CHEBI:57692"/>
    </cofactor>
</comment>
<dbReference type="GO" id="GO:0004657">
    <property type="term" value="F:proline dehydrogenase activity"/>
    <property type="evidence" value="ECO:0007669"/>
    <property type="project" value="UniProtKB-EC"/>
</dbReference>
<dbReference type="InterPro" id="IPR015659">
    <property type="entry name" value="Proline_oxidase"/>
</dbReference>
<sequence>MLLRSLLVTTISSKRYLLLPCLSILSFLSRRGRGYLLNVDRNPILHAILMKTFYEQFCAGENKVATSNTVQQLKSLGFQGVILTYARELDFDHRTDTELGVGVTALRQAKAEKAVNPRVERCANIDVWHKGLLETIDLLNEGDFLALKLTGAGPVTTKALATGGKLPKQMLRALDEICETCLDRKVRILIDAESQLVQWGIMSTTVGLMRRFNREGYALVFNTYQAYLKTTRDAVNQHLAAASKYGFTLGLKLVRGAYIGSEERSLIHDTKWETDDAYNGIAHGALRQEIGNFGTKDGQPFPSVDLFLASHNKESILTAHQLHESRVRAGLPTVQVEFGQLHGMSNEVSFELLRLESLDGSRPRVYKCSTWGSMGECLAYLLRRAIENRDAVSRTNEELRALRSEVRRRLWSDSSPASA</sequence>
<comment type="function">
    <text evidence="5">Converts proline to delta-1-pyrroline-5-carboxylate.</text>
</comment>
<evidence type="ECO:0000256" key="2">
    <source>
        <dbReference type="ARBA" id="ARBA00012695"/>
    </source>
</evidence>
<evidence type="ECO:0000313" key="7">
    <source>
        <dbReference type="EMBL" id="KAF2716136.1"/>
    </source>
</evidence>
<dbReference type="Gene3D" id="3.20.20.220">
    <property type="match status" value="1"/>
</dbReference>
<keyword evidence="4 5" id="KW-0642">Proline metabolism</keyword>
<organism evidence="7 8">
    <name type="scientific">Polychaeton citri CBS 116435</name>
    <dbReference type="NCBI Taxonomy" id="1314669"/>
    <lineage>
        <taxon>Eukaryota</taxon>
        <taxon>Fungi</taxon>
        <taxon>Dikarya</taxon>
        <taxon>Ascomycota</taxon>
        <taxon>Pezizomycotina</taxon>
        <taxon>Dothideomycetes</taxon>
        <taxon>Dothideomycetidae</taxon>
        <taxon>Capnodiales</taxon>
        <taxon>Capnodiaceae</taxon>
        <taxon>Polychaeton</taxon>
    </lineage>
</organism>
<keyword evidence="5" id="KW-0274">FAD</keyword>
<evidence type="ECO:0000259" key="6">
    <source>
        <dbReference type="Pfam" id="PF01619"/>
    </source>
</evidence>
<protein>
    <recommendedName>
        <fullName evidence="2 5">Proline dehydrogenase</fullName>
        <ecNumber evidence="2 5">1.5.5.2</ecNumber>
    </recommendedName>
</protein>
<comment type="catalytic activity">
    <reaction evidence="5">
        <text>L-proline + a quinone = (S)-1-pyrroline-5-carboxylate + a quinol + H(+)</text>
        <dbReference type="Rhea" id="RHEA:23784"/>
        <dbReference type="ChEBI" id="CHEBI:15378"/>
        <dbReference type="ChEBI" id="CHEBI:17388"/>
        <dbReference type="ChEBI" id="CHEBI:24646"/>
        <dbReference type="ChEBI" id="CHEBI:60039"/>
        <dbReference type="ChEBI" id="CHEBI:132124"/>
        <dbReference type="EC" id="1.5.5.2"/>
    </reaction>
</comment>
<dbReference type="Pfam" id="PF01619">
    <property type="entry name" value="Pro_dh"/>
    <property type="match status" value="1"/>
</dbReference>
<dbReference type="PANTHER" id="PTHR13914">
    <property type="entry name" value="PROLINE OXIDASE"/>
    <property type="match status" value="1"/>
</dbReference>
<dbReference type="InterPro" id="IPR002872">
    <property type="entry name" value="Proline_DH_dom"/>
</dbReference>
<accession>A0A9P4Q0A8</accession>
<feature type="domain" description="Proline dehydrogenase" evidence="6">
    <location>
        <begin position="140"/>
        <end position="396"/>
    </location>
</feature>
<name>A0A9P4Q0A8_9PEZI</name>
<dbReference type="InterPro" id="IPR029041">
    <property type="entry name" value="FAD-linked_oxidoreductase-like"/>
</dbReference>
<dbReference type="GO" id="GO:0071949">
    <property type="term" value="F:FAD binding"/>
    <property type="evidence" value="ECO:0007669"/>
    <property type="project" value="TreeGrafter"/>
</dbReference>
<dbReference type="GO" id="GO:0010133">
    <property type="term" value="P:L-proline catabolic process to L-glutamate"/>
    <property type="evidence" value="ECO:0007669"/>
    <property type="project" value="TreeGrafter"/>
</dbReference>
<dbReference type="EMBL" id="MU003892">
    <property type="protein sequence ID" value="KAF2716136.1"/>
    <property type="molecule type" value="Genomic_DNA"/>
</dbReference>
<evidence type="ECO:0000256" key="5">
    <source>
        <dbReference type="RuleBase" id="RU364054"/>
    </source>
</evidence>
<keyword evidence="5" id="KW-0285">Flavoprotein</keyword>
<gene>
    <name evidence="7" type="ORF">K431DRAFT_279570</name>
</gene>
<evidence type="ECO:0000313" key="8">
    <source>
        <dbReference type="Proteomes" id="UP000799441"/>
    </source>
</evidence>
<comment type="caution">
    <text evidence="7">The sequence shown here is derived from an EMBL/GenBank/DDBJ whole genome shotgun (WGS) entry which is preliminary data.</text>
</comment>
<comment type="similarity">
    <text evidence="1 5">Belongs to the proline oxidase family.</text>
</comment>
<evidence type="ECO:0000256" key="1">
    <source>
        <dbReference type="ARBA" id="ARBA00005869"/>
    </source>
</evidence>
<keyword evidence="8" id="KW-1185">Reference proteome</keyword>
<dbReference type="OrthoDB" id="5464at2759"/>